<dbReference type="RefSeq" id="WP_254971177.1">
    <property type="nucleotide sequence ID" value="NZ_JANDWU010000024.1"/>
</dbReference>
<accession>A0AAW5IEJ2</accession>
<organism evidence="2 3">
    <name type="scientific">Segatella copri</name>
    <dbReference type="NCBI Taxonomy" id="165179"/>
    <lineage>
        <taxon>Bacteria</taxon>
        <taxon>Pseudomonadati</taxon>
        <taxon>Bacteroidota</taxon>
        <taxon>Bacteroidia</taxon>
        <taxon>Bacteroidales</taxon>
        <taxon>Prevotellaceae</taxon>
        <taxon>Segatella</taxon>
    </lineage>
</organism>
<dbReference type="AlphaFoldDB" id="A0AAW5IEJ2"/>
<sequence length="433" mass="48803">MMRKSIKNSLNIILAASLLMSCSASNDVPDTLADGSHAVKLNMRVGVSAGVVNGSRELDTWDGAQQVNDMRIYVFRCPEEKKGTSEEAYTYCTPIGPEAAKNGYYSVDAFNNKEPYYSAEHQNMPEQHLYTIKPYLQNGYYYQFLAIGRDDKYATNKVLTEPKFTEKETKLEDARIALTEEAKNSAKLGILNTTELFSGILQDEKTHEEAPVLVTEETKYFHRTLTASRNVAGLMIYVENIPAQVESNAAGDVSTVTFRPTSLSVVATGITTETLIRQKQAPADAEPLTYQTLGTIDLTPSNGWTVDATENIFKRAEDSQKGWKANSYMISNFMMPTPEGKMQKSKNSAENETTFYLHYTDGKHHRYDNIRKSTTTGDKFKFPIEANHLYCLGAKSKTVNQPYDLKEYYEPVMTDVKVEIEPAFEKRHEFETE</sequence>
<evidence type="ECO:0000256" key="1">
    <source>
        <dbReference type="SAM" id="SignalP"/>
    </source>
</evidence>
<protein>
    <recommendedName>
        <fullName evidence="4">Fimbrillin family protein</fullName>
    </recommendedName>
</protein>
<evidence type="ECO:0000313" key="2">
    <source>
        <dbReference type="EMBL" id="MCP9550153.1"/>
    </source>
</evidence>
<feature type="signal peptide" evidence="1">
    <location>
        <begin position="1"/>
        <end position="26"/>
    </location>
</feature>
<name>A0AAW5IEJ2_9BACT</name>
<feature type="chain" id="PRO_5043666584" description="Fimbrillin family protein" evidence="1">
    <location>
        <begin position="27"/>
        <end position="433"/>
    </location>
</feature>
<evidence type="ECO:0000313" key="3">
    <source>
        <dbReference type="Proteomes" id="UP001205506"/>
    </source>
</evidence>
<dbReference type="Gene3D" id="2.60.40.2100">
    <property type="match status" value="1"/>
</dbReference>
<keyword evidence="1" id="KW-0732">Signal</keyword>
<dbReference type="Proteomes" id="UP001205506">
    <property type="component" value="Unassembled WGS sequence"/>
</dbReference>
<reference evidence="2" key="1">
    <citation type="submission" date="2022-07" db="EMBL/GenBank/DDBJ databases">
        <title>Prevotella copri.</title>
        <authorList>
            <person name="Yang C."/>
        </authorList>
    </citation>
    <scope>NUCLEOTIDE SEQUENCE</scope>
    <source>
        <strain evidence="2">HF1805</strain>
    </source>
</reference>
<gene>
    <name evidence="2" type="ORF">NNC68_11800</name>
</gene>
<proteinExistence type="predicted"/>
<comment type="caution">
    <text evidence="2">The sequence shown here is derived from an EMBL/GenBank/DDBJ whole genome shotgun (WGS) entry which is preliminary data.</text>
</comment>
<dbReference type="PROSITE" id="PS51257">
    <property type="entry name" value="PROKAR_LIPOPROTEIN"/>
    <property type="match status" value="1"/>
</dbReference>
<dbReference type="EMBL" id="JANDWU010000024">
    <property type="protein sequence ID" value="MCP9550153.1"/>
    <property type="molecule type" value="Genomic_DNA"/>
</dbReference>
<evidence type="ECO:0008006" key="4">
    <source>
        <dbReference type="Google" id="ProtNLM"/>
    </source>
</evidence>